<reference evidence="1 2" key="1">
    <citation type="submission" date="2021-01" db="EMBL/GenBank/DDBJ databases">
        <title>011410 draft genome.</title>
        <authorList>
            <person name="Lang L."/>
        </authorList>
    </citation>
    <scope>NUCLEOTIDE SEQUENCE [LARGE SCALE GENOMIC DNA]</scope>
    <source>
        <strain evidence="1 2">KCTC 42845</strain>
    </source>
</reference>
<dbReference type="SUPFAM" id="SSF48295">
    <property type="entry name" value="TrpR-like"/>
    <property type="match status" value="1"/>
</dbReference>
<organism evidence="1 2">
    <name type="scientific">Paracoccus aerius</name>
    <dbReference type="NCBI Taxonomy" id="1915382"/>
    <lineage>
        <taxon>Bacteria</taxon>
        <taxon>Pseudomonadati</taxon>
        <taxon>Pseudomonadota</taxon>
        <taxon>Alphaproteobacteria</taxon>
        <taxon>Rhodobacterales</taxon>
        <taxon>Paracoccaceae</taxon>
        <taxon>Paracoccus</taxon>
    </lineage>
</organism>
<name>A0ABS1SDT7_9RHOB</name>
<proteinExistence type="predicted"/>
<evidence type="ECO:0000313" key="1">
    <source>
        <dbReference type="EMBL" id="MBL3675671.1"/>
    </source>
</evidence>
<evidence type="ECO:0000313" key="2">
    <source>
        <dbReference type="Proteomes" id="UP000644749"/>
    </source>
</evidence>
<dbReference type="RefSeq" id="WP_191307498.1">
    <property type="nucleotide sequence ID" value="NZ_BNCL01000001.1"/>
</dbReference>
<comment type="caution">
    <text evidence="1">The sequence shown here is derived from an EMBL/GenBank/DDBJ whole genome shotgun (WGS) entry which is preliminary data.</text>
</comment>
<gene>
    <name evidence="1" type="ORF">JL111_19580</name>
</gene>
<dbReference type="Proteomes" id="UP000644749">
    <property type="component" value="Unassembled WGS sequence"/>
</dbReference>
<dbReference type="InterPro" id="IPR010921">
    <property type="entry name" value="Trp_repressor/repl_initiator"/>
</dbReference>
<protein>
    <submittedName>
        <fullName evidence="1">Transposase</fullName>
    </submittedName>
</protein>
<sequence length="120" mass="13191">MIQINPAAQRKRRNHDVGFKARVALEALKGERTGSELVAEYGVHPTIIHQWKKELLDGAADIFERGSRTPAEVDEETVRSLHAKIGELAVANDPPQGLRGPTGATVFASMSRKLKPWIGK</sequence>
<accession>A0ABS1SDT7</accession>
<keyword evidence="2" id="KW-1185">Reference proteome</keyword>
<dbReference type="EMBL" id="JAESHT010000038">
    <property type="protein sequence ID" value="MBL3675671.1"/>
    <property type="molecule type" value="Genomic_DNA"/>
</dbReference>